<dbReference type="RefSeq" id="WP_153233239.1">
    <property type="nucleotide sequence ID" value="NZ_WINI01000001.1"/>
</dbReference>
<evidence type="ECO:0000313" key="6">
    <source>
        <dbReference type="Proteomes" id="UP000451565"/>
    </source>
</evidence>
<dbReference type="NCBIfam" id="TIGR03135">
    <property type="entry name" value="malonate_mdcG"/>
    <property type="match status" value="1"/>
</dbReference>
<dbReference type="EMBL" id="WINI01000001">
    <property type="protein sequence ID" value="MQQ99687.1"/>
    <property type="molecule type" value="Genomic_DNA"/>
</dbReference>
<reference evidence="5 6" key="1">
    <citation type="submission" date="2019-10" db="EMBL/GenBank/DDBJ databases">
        <title>Glaciimonas soli sp. nov., a psychrophilic bacterium isolated from the forest soil of a high elevation mountain in Taiwan.</title>
        <authorList>
            <person name="Wang L.-T."/>
            <person name="Shieh W.Y."/>
        </authorList>
    </citation>
    <scope>NUCLEOTIDE SEQUENCE [LARGE SCALE GENOMIC DNA]</scope>
    <source>
        <strain evidence="5 6">GS1</strain>
    </source>
</reference>
<proteinExistence type="predicted"/>
<dbReference type="OrthoDB" id="8562329at2"/>
<keyword evidence="1" id="KW-0808">Transferase</keyword>
<dbReference type="InterPro" id="IPR048903">
    <property type="entry name" value="MdcG_N"/>
</dbReference>
<dbReference type="GO" id="GO:0016779">
    <property type="term" value="F:nucleotidyltransferase activity"/>
    <property type="evidence" value="ECO:0007669"/>
    <property type="project" value="UniProtKB-KW"/>
</dbReference>
<sequence>MLARHSLVWLSSVGWQRATEAVAPAQRAALEQWHRADWPVVLRRQEPDTMVDQVCLGLPLPPNAEGDKIRIPFKVELGAIQRIEQPLALQAALTHAPSKWLTPLHAFAESCHRIGILMRIYGSWSWQILTQQTYLTPTSDIDLLFVPRNAHEFSCGLALLAQYAACLPLDGEVIFPDGQAVAWKECLLALPKASQNKVLVKSETTVRLVTLSTLIDSLEGVASA</sequence>
<dbReference type="Pfam" id="PF10620">
    <property type="entry name" value="MdcG"/>
    <property type="match status" value="1"/>
</dbReference>
<feature type="domain" description="Phosphoribosyl-dephospho-CoA transferase MdcG N-terminal" evidence="4">
    <location>
        <begin position="4"/>
        <end position="86"/>
    </location>
</feature>
<comment type="caution">
    <text evidence="5">The sequence shown here is derived from an EMBL/GenBank/DDBJ whole genome shotgun (WGS) entry which is preliminary data.</text>
</comment>
<keyword evidence="2" id="KW-0548">Nucleotidyltransferase</keyword>
<evidence type="ECO:0000313" key="5">
    <source>
        <dbReference type="EMBL" id="MQQ99687.1"/>
    </source>
</evidence>
<protein>
    <submittedName>
        <fullName evidence="5">Malonate decarboxylase holo-[acyl-carrier-protein] synthase</fullName>
    </submittedName>
</protein>
<evidence type="ECO:0000259" key="4">
    <source>
        <dbReference type="Pfam" id="PF20866"/>
    </source>
</evidence>
<feature type="domain" description="Phosphoribosyl-dephospho-CoA transferase MdcG C-terminal" evidence="3">
    <location>
        <begin position="89"/>
        <end position="210"/>
    </location>
</feature>
<dbReference type="Pfam" id="PF20866">
    <property type="entry name" value="MdcG_N"/>
    <property type="match status" value="1"/>
</dbReference>
<gene>
    <name evidence="5" type="primary">mdcG</name>
    <name evidence="5" type="ORF">GEV47_03170</name>
</gene>
<keyword evidence="6" id="KW-1185">Reference proteome</keyword>
<dbReference type="Proteomes" id="UP000451565">
    <property type="component" value="Unassembled WGS sequence"/>
</dbReference>
<evidence type="ECO:0000256" key="1">
    <source>
        <dbReference type="ARBA" id="ARBA00022679"/>
    </source>
</evidence>
<evidence type="ECO:0000259" key="3">
    <source>
        <dbReference type="Pfam" id="PF10620"/>
    </source>
</evidence>
<dbReference type="AlphaFoldDB" id="A0A843YQC6"/>
<dbReference type="InterPro" id="IPR049180">
    <property type="entry name" value="MdcG_C"/>
</dbReference>
<name>A0A843YQC6_9BURK</name>
<organism evidence="5 6">
    <name type="scientific">Glaciimonas soli</name>
    <dbReference type="NCBI Taxonomy" id="2590999"/>
    <lineage>
        <taxon>Bacteria</taxon>
        <taxon>Pseudomonadati</taxon>
        <taxon>Pseudomonadota</taxon>
        <taxon>Betaproteobacteria</taxon>
        <taxon>Burkholderiales</taxon>
        <taxon>Oxalobacteraceae</taxon>
        <taxon>Glaciimonas</taxon>
    </lineage>
</organism>
<accession>A0A843YQC6</accession>
<dbReference type="InterPro" id="IPR017557">
    <property type="entry name" value="Holo-ACP_synthase"/>
</dbReference>
<evidence type="ECO:0000256" key="2">
    <source>
        <dbReference type="ARBA" id="ARBA00022695"/>
    </source>
</evidence>